<dbReference type="InterPro" id="IPR039647">
    <property type="entry name" value="EF_hand_pair_protein_CML-like"/>
</dbReference>
<evidence type="ECO:0000256" key="3">
    <source>
        <dbReference type="ARBA" id="ARBA00022837"/>
    </source>
</evidence>
<dbReference type="SMART" id="SM00054">
    <property type="entry name" value="EFh"/>
    <property type="match status" value="4"/>
</dbReference>
<dbReference type="PANTHER" id="PTHR10891">
    <property type="entry name" value="EF-HAND CALCIUM-BINDING DOMAIN CONTAINING PROTEIN"/>
    <property type="match status" value="1"/>
</dbReference>
<dbReference type="GO" id="GO:0005509">
    <property type="term" value="F:calcium ion binding"/>
    <property type="evidence" value="ECO:0007669"/>
    <property type="project" value="InterPro"/>
</dbReference>
<keyword evidence="1" id="KW-0479">Metal-binding</keyword>
<feature type="domain" description="EF-hand" evidence="5">
    <location>
        <begin position="124"/>
        <end position="159"/>
    </location>
</feature>
<dbReference type="InterPro" id="IPR011992">
    <property type="entry name" value="EF-hand-dom_pair"/>
</dbReference>
<dbReference type="Gene3D" id="1.10.238.10">
    <property type="entry name" value="EF-hand"/>
    <property type="match status" value="2"/>
</dbReference>
<evidence type="ECO:0000259" key="5">
    <source>
        <dbReference type="PROSITE" id="PS50222"/>
    </source>
</evidence>
<accession>A0A833VFH7</accession>
<dbReference type="EMBL" id="SWLB01000007">
    <property type="protein sequence ID" value="KAF3336776.1"/>
    <property type="molecule type" value="Genomic_DNA"/>
</dbReference>
<evidence type="ECO:0000256" key="1">
    <source>
        <dbReference type="ARBA" id="ARBA00022723"/>
    </source>
</evidence>
<dbReference type="FunFam" id="1.10.238.10:FF:000001">
    <property type="entry name" value="Calmodulin 1"/>
    <property type="match status" value="1"/>
</dbReference>
<dbReference type="Proteomes" id="UP000623129">
    <property type="component" value="Unassembled WGS sequence"/>
</dbReference>
<evidence type="ECO:0000256" key="4">
    <source>
        <dbReference type="SAM" id="MobiDB-lite"/>
    </source>
</evidence>
<gene>
    <name evidence="6" type="ORF">FCM35_KLT19362</name>
</gene>
<evidence type="ECO:0000313" key="7">
    <source>
        <dbReference type="Proteomes" id="UP000623129"/>
    </source>
</evidence>
<keyword evidence="7" id="KW-1185">Reference proteome</keyword>
<sequence>MGKIRSFFSRRIRSKRQNHQDQDPAITSPTSSATSATSPTASETAATVTISNEKELERVFNKFDRNGDGRISRSEMGEIFESLGQTASDEELDRMMREVDADGDGFISVEEFADLMSGDVDQAAEEEELRHAFAVYDIDRNGAISAEEIARVMRSLGEAASVAQCKKMIDGVDQDGDGMVSFEEFKVMMANGGKLRFAKNS</sequence>
<dbReference type="InterPro" id="IPR018247">
    <property type="entry name" value="EF_Hand_1_Ca_BS"/>
</dbReference>
<dbReference type="Pfam" id="PF13499">
    <property type="entry name" value="EF-hand_7"/>
    <property type="match status" value="2"/>
</dbReference>
<protein>
    <submittedName>
        <fullName evidence="6">Putative calcium-binding protein CML10</fullName>
    </submittedName>
</protein>
<feature type="compositionally biased region" description="Low complexity" evidence="4">
    <location>
        <begin position="24"/>
        <end position="49"/>
    </location>
</feature>
<dbReference type="AlphaFoldDB" id="A0A833VFH7"/>
<evidence type="ECO:0000256" key="2">
    <source>
        <dbReference type="ARBA" id="ARBA00022737"/>
    </source>
</evidence>
<feature type="domain" description="EF-hand" evidence="5">
    <location>
        <begin position="51"/>
        <end position="86"/>
    </location>
</feature>
<feature type="region of interest" description="Disordered" evidence="4">
    <location>
        <begin position="1"/>
        <end position="49"/>
    </location>
</feature>
<dbReference type="OrthoDB" id="26525at2759"/>
<dbReference type="CDD" id="cd00051">
    <property type="entry name" value="EFh"/>
    <property type="match status" value="2"/>
</dbReference>
<dbReference type="InterPro" id="IPR002048">
    <property type="entry name" value="EF_hand_dom"/>
</dbReference>
<feature type="domain" description="EF-hand" evidence="5">
    <location>
        <begin position="87"/>
        <end position="122"/>
    </location>
</feature>
<keyword evidence="2" id="KW-0677">Repeat</keyword>
<dbReference type="PROSITE" id="PS50222">
    <property type="entry name" value="EF_HAND_2"/>
    <property type="match status" value="4"/>
</dbReference>
<feature type="compositionally biased region" description="Basic residues" evidence="4">
    <location>
        <begin position="8"/>
        <end position="17"/>
    </location>
</feature>
<dbReference type="SUPFAM" id="SSF47473">
    <property type="entry name" value="EF-hand"/>
    <property type="match status" value="1"/>
</dbReference>
<comment type="caution">
    <text evidence="6">The sequence shown here is derived from an EMBL/GenBank/DDBJ whole genome shotgun (WGS) entry which is preliminary data.</text>
</comment>
<organism evidence="6 7">
    <name type="scientific">Carex littledalei</name>
    <dbReference type="NCBI Taxonomy" id="544730"/>
    <lineage>
        <taxon>Eukaryota</taxon>
        <taxon>Viridiplantae</taxon>
        <taxon>Streptophyta</taxon>
        <taxon>Embryophyta</taxon>
        <taxon>Tracheophyta</taxon>
        <taxon>Spermatophyta</taxon>
        <taxon>Magnoliopsida</taxon>
        <taxon>Liliopsida</taxon>
        <taxon>Poales</taxon>
        <taxon>Cyperaceae</taxon>
        <taxon>Cyperoideae</taxon>
        <taxon>Cariceae</taxon>
        <taxon>Carex</taxon>
        <taxon>Carex subgen. Euthyceras</taxon>
    </lineage>
</organism>
<keyword evidence="3" id="KW-0106">Calcium</keyword>
<feature type="domain" description="EF-hand" evidence="5">
    <location>
        <begin position="160"/>
        <end position="195"/>
    </location>
</feature>
<dbReference type="PROSITE" id="PS00018">
    <property type="entry name" value="EF_HAND_1"/>
    <property type="match status" value="4"/>
</dbReference>
<proteinExistence type="predicted"/>
<evidence type="ECO:0000313" key="6">
    <source>
        <dbReference type="EMBL" id="KAF3336776.1"/>
    </source>
</evidence>
<reference evidence="6" key="1">
    <citation type="submission" date="2020-01" db="EMBL/GenBank/DDBJ databases">
        <title>Genome sequence of Kobresia littledalei, the first chromosome-level genome in the family Cyperaceae.</title>
        <authorList>
            <person name="Qu G."/>
        </authorList>
    </citation>
    <scope>NUCLEOTIDE SEQUENCE</scope>
    <source>
        <strain evidence="6">C.B.Clarke</strain>
        <tissue evidence="6">Leaf</tissue>
    </source>
</reference>
<name>A0A833VFH7_9POAL</name>